<proteinExistence type="predicted"/>
<dbReference type="SMART" id="SM00014">
    <property type="entry name" value="acidPPc"/>
    <property type="match status" value="1"/>
</dbReference>
<dbReference type="Pfam" id="PF01569">
    <property type="entry name" value="PAP2"/>
    <property type="match status" value="1"/>
</dbReference>
<dbReference type="InterPro" id="IPR000326">
    <property type="entry name" value="PAP2/HPO"/>
</dbReference>
<accession>A0AAD9J6L3</accession>
<dbReference type="EMBL" id="JAODUP010000583">
    <property type="protein sequence ID" value="KAK2146805.1"/>
    <property type="molecule type" value="Genomic_DNA"/>
</dbReference>
<organism evidence="2 3">
    <name type="scientific">Paralvinella palmiformis</name>
    <dbReference type="NCBI Taxonomy" id="53620"/>
    <lineage>
        <taxon>Eukaryota</taxon>
        <taxon>Metazoa</taxon>
        <taxon>Spiralia</taxon>
        <taxon>Lophotrochozoa</taxon>
        <taxon>Annelida</taxon>
        <taxon>Polychaeta</taxon>
        <taxon>Sedentaria</taxon>
        <taxon>Canalipalpata</taxon>
        <taxon>Terebellida</taxon>
        <taxon>Terebelliformia</taxon>
        <taxon>Alvinellidae</taxon>
        <taxon>Paralvinella</taxon>
    </lineage>
</organism>
<gene>
    <name evidence="2" type="ORF">LSH36_583g02082</name>
</gene>
<dbReference type="InterPro" id="IPR036938">
    <property type="entry name" value="PAP2/HPO_sf"/>
</dbReference>
<feature type="domain" description="Phosphatidic acid phosphatase type 2/haloperoxidase" evidence="1">
    <location>
        <begin position="107"/>
        <end position="219"/>
    </location>
</feature>
<dbReference type="PRINTS" id="PR00483">
    <property type="entry name" value="BACPHPHTASE"/>
</dbReference>
<evidence type="ECO:0000313" key="2">
    <source>
        <dbReference type="EMBL" id="KAK2146805.1"/>
    </source>
</evidence>
<dbReference type="AlphaFoldDB" id="A0AAD9J6L3"/>
<dbReference type="InterPro" id="IPR001011">
    <property type="entry name" value="Acid_Pase_classA_bac"/>
</dbReference>
<sequence>MISTTLLFAEERNLESQTPNIKLGLVQGYLDPKTLPDFLKLIPNAPVQDSAKQKLDNAVSQKYLALQGTSRWELAKSDADLTFPNAAETFSCALGVPINKKQTPRLYRLLQRTLTDAGLATYPVKNYYQRVRPFMLNREPICTPEDTEALRRDGSHPSGHTAVGWAWALILTEIAPDHADAILARGRSFGESRIVCNVHWNSDVAEGRFVGAAIVAKLHANSQFLSDLKRAKKELATLYAKKVKSSNNCEFERKALALPKEK</sequence>
<dbReference type="Gene3D" id="1.20.144.10">
    <property type="entry name" value="Phosphatidic acid phosphatase type 2/haloperoxidase"/>
    <property type="match status" value="1"/>
</dbReference>
<keyword evidence="3" id="KW-1185">Reference proteome</keyword>
<evidence type="ECO:0000259" key="1">
    <source>
        <dbReference type="SMART" id="SM00014"/>
    </source>
</evidence>
<dbReference type="GO" id="GO:0003993">
    <property type="term" value="F:acid phosphatase activity"/>
    <property type="evidence" value="ECO:0007669"/>
    <property type="project" value="InterPro"/>
</dbReference>
<name>A0AAD9J6L3_9ANNE</name>
<reference evidence="2" key="1">
    <citation type="journal article" date="2023" name="Mol. Biol. Evol.">
        <title>Third-Generation Sequencing Reveals the Adaptive Role of the Epigenome in Three Deep-Sea Polychaetes.</title>
        <authorList>
            <person name="Perez M."/>
            <person name="Aroh O."/>
            <person name="Sun Y."/>
            <person name="Lan Y."/>
            <person name="Juniper S.K."/>
            <person name="Young C.R."/>
            <person name="Angers B."/>
            <person name="Qian P.Y."/>
        </authorList>
    </citation>
    <scope>NUCLEOTIDE SEQUENCE</scope>
    <source>
        <strain evidence="2">P08H-3</strain>
    </source>
</reference>
<dbReference type="Proteomes" id="UP001208570">
    <property type="component" value="Unassembled WGS sequence"/>
</dbReference>
<evidence type="ECO:0000313" key="3">
    <source>
        <dbReference type="Proteomes" id="UP001208570"/>
    </source>
</evidence>
<dbReference type="SUPFAM" id="SSF48317">
    <property type="entry name" value="Acid phosphatase/Vanadium-dependent haloperoxidase"/>
    <property type="match status" value="1"/>
</dbReference>
<dbReference type="CDD" id="cd03397">
    <property type="entry name" value="PAP2_acid_phosphatase"/>
    <property type="match status" value="1"/>
</dbReference>
<comment type="caution">
    <text evidence="2">The sequence shown here is derived from an EMBL/GenBank/DDBJ whole genome shotgun (WGS) entry which is preliminary data.</text>
</comment>
<protein>
    <recommendedName>
        <fullName evidence="1">Phosphatidic acid phosphatase type 2/haloperoxidase domain-containing protein</fullName>
    </recommendedName>
</protein>
<dbReference type="PIRSF" id="PIRSF000897">
    <property type="entry name" value="Acid_Ptase_ClsA"/>
    <property type="match status" value="1"/>
</dbReference>